<dbReference type="AlphaFoldDB" id="A0A815WAP6"/>
<evidence type="ECO:0000313" key="3">
    <source>
        <dbReference type="Proteomes" id="UP000663832"/>
    </source>
</evidence>
<sequence length="81" mass="9320">MDGLTGFSSLAEGYLRLDPSRPDDDFLNLSITAMDYPILRAQASLDPNSTEAQSQLHRPGESELDYYERRYKSFMWYTCTT</sequence>
<organism evidence="1 4">
    <name type="scientific">Adineta steineri</name>
    <dbReference type="NCBI Taxonomy" id="433720"/>
    <lineage>
        <taxon>Eukaryota</taxon>
        <taxon>Metazoa</taxon>
        <taxon>Spiralia</taxon>
        <taxon>Gnathifera</taxon>
        <taxon>Rotifera</taxon>
        <taxon>Eurotatoria</taxon>
        <taxon>Bdelloidea</taxon>
        <taxon>Adinetida</taxon>
        <taxon>Adinetidae</taxon>
        <taxon>Adineta</taxon>
    </lineage>
</organism>
<dbReference type="Proteomes" id="UP000663877">
    <property type="component" value="Unassembled WGS sequence"/>
</dbReference>
<evidence type="ECO:0000313" key="2">
    <source>
        <dbReference type="EMBL" id="CAF1659417.1"/>
    </source>
</evidence>
<dbReference type="EMBL" id="CAJNOI010004472">
    <property type="protein sequence ID" value="CAF1546179.1"/>
    <property type="molecule type" value="Genomic_DNA"/>
</dbReference>
<dbReference type="EMBL" id="CAJNOM010004865">
    <property type="protein sequence ID" value="CAF1659417.1"/>
    <property type="molecule type" value="Genomic_DNA"/>
</dbReference>
<dbReference type="Proteomes" id="UP000663832">
    <property type="component" value="Unassembled WGS sequence"/>
</dbReference>
<evidence type="ECO:0000313" key="1">
    <source>
        <dbReference type="EMBL" id="CAF1546179.1"/>
    </source>
</evidence>
<dbReference type="OrthoDB" id="310364at2759"/>
<accession>A0A815WAP6</accession>
<evidence type="ECO:0000313" key="4">
    <source>
        <dbReference type="Proteomes" id="UP000663877"/>
    </source>
</evidence>
<protein>
    <submittedName>
        <fullName evidence="1">Uncharacterized protein</fullName>
    </submittedName>
</protein>
<comment type="caution">
    <text evidence="1">The sequence shown here is derived from an EMBL/GenBank/DDBJ whole genome shotgun (WGS) entry which is preliminary data.</text>
</comment>
<keyword evidence="3" id="KW-1185">Reference proteome</keyword>
<proteinExistence type="predicted"/>
<reference evidence="1" key="1">
    <citation type="submission" date="2021-02" db="EMBL/GenBank/DDBJ databases">
        <authorList>
            <person name="Nowell W R."/>
        </authorList>
    </citation>
    <scope>NUCLEOTIDE SEQUENCE</scope>
</reference>
<name>A0A815WAP6_9BILA</name>
<gene>
    <name evidence="1" type="ORF">BJG266_LOCUS45905</name>
    <name evidence="2" type="ORF">QVE165_LOCUS62935</name>
</gene>